<keyword evidence="3" id="KW-1185">Reference proteome</keyword>
<protein>
    <recommendedName>
        <fullName evidence="1">Novel STAND NTPase 3 domain-containing protein</fullName>
    </recommendedName>
</protein>
<sequence>MKLFSGEIYEALLEHREDKAFLRPAICDAIDKQLQENNIVVITGREGTGKSKLSLELASIYNEKGYVIMKVDLSENYAIYTNINDALLIIDDKVYTSDSLNALMKHLLPVLLDKNIKVVLTCSNLDLETVRSVLEKDKLKDEVFIDINRCLNVDEKEKMLKRYLKTNNIATSASSESNFKDPNILTDLSVQVTLDDDAIKVIKNEEPWKGFPLCASLFSSNRKCLHLGEKYFTNPPSDLFEELKELYKTARENSNCIDTINEYCILVYIMNNSNHHLDLNENNLCRQFVELYQTLFQFKYTPERGSNEDKKIAIEKALHRMNNKYLRFQEGVYTFIHPCLSIAMFLSSDYMVHYLLQKGSLIDITELVRSKDYTGLENELVIKIDKDYHHILGERLMRHAFENLDALLLVTQYIYKYWRSSSNEMVNMIFSHIEFILFQSFGVKTDYLQQLDGEEVSENSIKAENQVSLSKIIMLVDELTYKGRDPWIYASGTDFLILSGLVTAAMGRYATNRNQTFDILLSEFQNRVHSESFVKQLRKPLDIYRNTFFHFLMIFSQKESCQILSLITGEKRIFDVENVKKFTPIDIAAYLGKRSVLEVLDLKTNCTKNIRNRLRRLARSGNIENFNGNSKNKMIDQAMVNETADDGTSPEKLQSEYADDEKKEVIDESKQNKSFLKKTFSRSKDKPYKTEKHDKLKCESEFIDILYFEDAMLNIVDFGKLEDYQACINLLS</sequence>
<accession>A0A6J8EYG7</accession>
<dbReference type="EMBL" id="CACVKT020010252">
    <property type="protein sequence ID" value="CAC5425547.1"/>
    <property type="molecule type" value="Genomic_DNA"/>
</dbReference>
<gene>
    <name evidence="2" type="ORF">MCOR_57356</name>
</gene>
<name>A0A6J8EYG7_MYTCO</name>
<reference evidence="2 3" key="1">
    <citation type="submission" date="2020-06" db="EMBL/GenBank/DDBJ databases">
        <authorList>
            <person name="Li R."/>
            <person name="Bekaert M."/>
        </authorList>
    </citation>
    <scope>NUCLEOTIDE SEQUENCE [LARGE SCALE GENOMIC DNA]</scope>
    <source>
        <strain evidence="3">wild</strain>
    </source>
</reference>
<evidence type="ECO:0000259" key="1">
    <source>
        <dbReference type="Pfam" id="PF20720"/>
    </source>
</evidence>
<dbReference type="CDD" id="cd01983">
    <property type="entry name" value="SIMIBI"/>
    <property type="match status" value="1"/>
</dbReference>
<feature type="domain" description="Novel STAND NTPase 3" evidence="1">
    <location>
        <begin position="26"/>
        <end position="165"/>
    </location>
</feature>
<dbReference type="InterPro" id="IPR049050">
    <property type="entry name" value="nSTAND3"/>
</dbReference>
<dbReference type="OrthoDB" id="6136449at2759"/>
<dbReference type="Proteomes" id="UP000507470">
    <property type="component" value="Unassembled WGS sequence"/>
</dbReference>
<dbReference type="InterPro" id="IPR027417">
    <property type="entry name" value="P-loop_NTPase"/>
</dbReference>
<dbReference type="SUPFAM" id="SSF52540">
    <property type="entry name" value="P-loop containing nucleoside triphosphate hydrolases"/>
    <property type="match status" value="1"/>
</dbReference>
<evidence type="ECO:0000313" key="3">
    <source>
        <dbReference type="Proteomes" id="UP000507470"/>
    </source>
</evidence>
<dbReference type="Pfam" id="PF20720">
    <property type="entry name" value="nSTAND3"/>
    <property type="match status" value="1"/>
</dbReference>
<proteinExistence type="predicted"/>
<evidence type="ECO:0000313" key="2">
    <source>
        <dbReference type="EMBL" id="CAC5425547.1"/>
    </source>
</evidence>
<dbReference type="AlphaFoldDB" id="A0A6J8EYG7"/>
<organism evidence="2 3">
    <name type="scientific">Mytilus coruscus</name>
    <name type="common">Sea mussel</name>
    <dbReference type="NCBI Taxonomy" id="42192"/>
    <lineage>
        <taxon>Eukaryota</taxon>
        <taxon>Metazoa</taxon>
        <taxon>Spiralia</taxon>
        <taxon>Lophotrochozoa</taxon>
        <taxon>Mollusca</taxon>
        <taxon>Bivalvia</taxon>
        <taxon>Autobranchia</taxon>
        <taxon>Pteriomorphia</taxon>
        <taxon>Mytilida</taxon>
        <taxon>Mytiloidea</taxon>
        <taxon>Mytilidae</taxon>
        <taxon>Mytilinae</taxon>
        <taxon>Mytilus</taxon>
    </lineage>
</organism>